<evidence type="ECO:0000256" key="3">
    <source>
        <dbReference type="ARBA" id="ARBA00022989"/>
    </source>
</evidence>
<dbReference type="InterPro" id="IPR035952">
    <property type="entry name" value="Rhomboid-like_sf"/>
</dbReference>
<gene>
    <name evidence="7" type="ORF">C451_15568</name>
</gene>
<feature type="transmembrane region" description="Helical" evidence="5">
    <location>
        <begin position="320"/>
        <end position="339"/>
    </location>
</feature>
<feature type="transmembrane region" description="Helical" evidence="5">
    <location>
        <begin position="6"/>
        <end position="28"/>
    </location>
</feature>
<evidence type="ECO:0000256" key="1">
    <source>
        <dbReference type="ARBA" id="ARBA00004141"/>
    </source>
</evidence>
<dbReference type="AlphaFoldDB" id="M0MZU6"/>
<dbReference type="PATRIC" id="fig|1227457.3.peg.3015"/>
<evidence type="ECO:0000259" key="6">
    <source>
        <dbReference type="Pfam" id="PF01694"/>
    </source>
</evidence>
<evidence type="ECO:0000313" key="7">
    <source>
        <dbReference type="EMBL" id="EMA51126.1"/>
    </source>
</evidence>
<keyword evidence="8" id="KW-1185">Reference proteome</keyword>
<comment type="caution">
    <text evidence="7">The sequence shown here is derived from an EMBL/GenBank/DDBJ whole genome shotgun (WGS) entry which is preliminary data.</text>
</comment>
<dbReference type="Gene3D" id="1.20.1540.10">
    <property type="entry name" value="Rhomboid-like"/>
    <property type="match status" value="1"/>
</dbReference>
<feature type="transmembrane region" description="Helical" evidence="5">
    <location>
        <begin position="74"/>
        <end position="94"/>
    </location>
</feature>
<dbReference type="Pfam" id="PF01694">
    <property type="entry name" value="Rhomboid"/>
    <property type="match status" value="1"/>
</dbReference>
<feature type="transmembrane region" description="Helical" evidence="5">
    <location>
        <begin position="140"/>
        <end position="160"/>
    </location>
</feature>
<accession>M0MZU6</accession>
<keyword evidence="4 5" id="KW-0472">Membrane</keyword>
<dbReference type="RefSeq" id="WP_007741864.1">
    <property type="nucleotide sequence ID" value="NZ_AOMF01000166.1"/>
</dbReference>
<dbReference type="SUPFAM" id="SSF144091">
    <property type="entry name" value="Rhomboid-like"/>
    <property type="match status" value="1"/>
</dbReference>
<name>M0MZU6_9EURY</name>
<dbReference type="OrthoDB" id="205691at2157"/>
<dbReference type="EMBL" id="AOMF01000166">
    <property type="protein sequence ID" value="EMA51126.1"/>
    <property type="molecule type" value="Genomic_DNA"/>
</dbReference>
<keyword evidence="3 5" id="KW-1133">Transmembrane helix</keyword>
<dbReference type="GO" id="GO:0016020">
    <property type="term" value="C:membrane"/>
    <property type="evidence" value="ECO:0007669"/>
    <property type="project" value="UniProtKB-SubCell"/>
</dbReference>
<feature type="domain" description="Peptidase S54 rhomboid" evidence="6">
    <location>
        <begin position="87"/>
        <end position="243"/>
    </location>
</feature>
<feature type="transmembrane region" description="Helical" evidence="5">
    <location>
        <begin position="218"/>
        <end position="242"/>
    </location>
</feature>
<evidence type="ECO:0000256" key="4">
    <source>
        <dbReference type="ARBA" id="ARBA00023136"/>
    </source>
</evidence>
<organism evidence="7 8">
    <name type="scientific">Halococcus thailandensis JCM 13552</name>
    <dbReference type="NCBI Taxonomy" id="1227457"/>
    <lineage>
        <taxon>Archaea</taxon>
        <taxon>Methanobacteriati</taxon>
        <taxon>Methanobacteriota</taxon>
        <taxon>Stenosarchaea group</taxon>
        <taxon>Halobacteria</taxon>
        <taxon>Halobacteriales</taxon>
        <taxon>Halococcaceae</taxon>
        <taxon>Halococcus</taxon>
    </lineage>
</organism>
<feature type="transmembrane region" description="Helical" evidence="5">
    <location>
        <begin position="279"/>
        <end position="299"/>
    </location>
</feature>
<keyword evidence="2 5" id="KW-0812">Transmembrane</keyword>
<dbReference type="Proteomes" id="UP000011680">
    <property type="component" value="Unassembled WGS sequence"/>
</dbReference>
<dbReference type="GO" id="GO:0004252">
    <property type="term" value="F:serine-type endopeptidase activity"/>
    <property type="evidence" value="ECO:0007669"/>
    <property type="project" value="InterPro"/>
</dbReference>
<dbReference type="eggNOG" id="arCOG01771">
    <property type="taxonomic scope" value="Archaea"/>
</dbReference>
<feature type="transmembrane region" description="Helical" evidence="5">
    <location>
        <begin position="254"/>
        <end position="273"/>
    </location>
</feature>
<evidence type="ECO:0000256" key="2">
    <source>
        <dbReference type="ARBA" id="ARBA00022692"/>
    </source>
</evidence>
<evidence type="ECO:0000313" key="8">
    <source>
        <dbReference type="Proteomes" id="UP000011680"/>
    </source>
</evidence>
<protein>
    <recommendedName>
        <fullName evidence="6">Peptidase S54 rhomboid domain-containing protein</fullName>
    </recommendedName>
</protein>
<feature type="transmembrane region" description="Helical" evidence="5">
    <location>
        <begin position="40"/>
        <end position="62"/>
    </location>
</feature>
<dbReference type="STRING" id="1227457.C451_15568"/>
<proteinExistence type="predicted"/>
<reference evidence="7 8" key="1">
    <citation type="journal article" date="2014" name="PLoS Genet.">
        <title>Phylogenetically driven sequencing of extremely halophilic archaea reveals strategies for static and dynamic osmo-response.</title>
        <authorList>
            <person name="Becker E.A."/>
            <person name="Seitzer P.M."/>
            <person name="Tritt A."/>
            <person name="Larsen D."/>
            <person name="Krusor M."/>
            <person name="Yao A.I."/>
            <person name="Wu D."/>
            <person name="Madern D."/>
            <person name="Eisen J.A."/>
            <person name="Darling A.E."/>
            <person name="Facciotti M.T."/>
        </authorList>
    </citation>
    <scope>NUCLEOTIDE SEQUENCE [LARGE SCALE GENOMIC DNA]</scope>
    <source>
        <strain evidence="7 8">JCM 13552</strain>
    </source>
</reference>
<feature type="transmembrane region" description="Helical" evidence="5">
    <location>
        <begin position="167"/>
        <end position="190"/>
    </location>
</feature>
<feature type="transmembrane region" description="Helical" evidence="5">
    <location>
        <begin position="101"/>
        <end position="120"/>
    </location>
</feature>
<comment type="subcellular location">
    <subcellularLocation>
        <location evidence="1">Membrane</location>
        <topology evidence="1">Multi-pass membrane protein</topology>
    </subcellularLocation>
</comment>
<sequence>MSSPWLALTRIAVALAVVLSALVAWRLDARDRTAALRARFLAGIPWGTLLTVLGVLAIYLFVQGGFQHWYGPLALPFRAWSYGSPLGIVLSSFAHVGPGHLIGNLVGTLTLAPLAEYAWGHYPDEQSSTSPLVRNPLARVLAIPAAALLVGLFVALFAIGPVIGFSGVLFAIAGVALVHYPLATVVALAASDAVRQIYAAVRNPVVQASASPSFGAPWWAGIAIQAHAIGLLVGVLAGIVLVRRRETGPTAGRLWLGTVLFAVSQSLWAVYWFRGNGGFVLYRALGVVLVFGLALLVVASVVATGRIPSTVPLVGGTKRWAGTAVVVLLALAALSAPAIPVNLTTVESSTARAASTPANATADQSDAIAVRDYTVRYAENVTNRQVSVVDVAAFGESTTVNASGVIVTSERRHLWTTAVQASRLAFTGRATVRLGGLGWDERIRVSRTGWRAGDDRAYKVWLNRSTESRVGYRSAPATADATIRGKNVSIVPRRKGFGLVVSRANGTLGRAPLPNNGTTRAANITFSREGRTLFAATGGTRVPIAERERYR</sequence>
<dbReference type="InterPro" id="IPR022764">
    <property type="entry name" value="Peptidase_S54_rhomboid_dom"/>
</dbReference>
<evidence type="ECO:0000256" key="5">
    <source>
        <dbReference type="SAM" id="Phobius"/>
    </source>
</evidence>